<dbReference type="Pfam" id="PF08511">
    <property type="entry name" value="COQ9"/>
    <property type="match status" value="1"/>
</dbReference>
<evidence type="ECO:0000313" key="10">
    <source>
        <dbReference type="EMBL" id="KAD6795780.1"/>
    </source>
</evidence>
<comment type="pathway">
    <text evidence="2 8">Cofactor biosynthesis; ubiquinone biosynthesis.</text>
</comment>
<evidence type="ECO:0000256" key="8">
    <source>
        <dbReference type="RuleBase" id="RU366063"/>
    </source>
</evidence>
<dbReference type="FunFam" id="1.10.357.10:FF:000004">
    <property type="entry name" value="Ubiquinone biosynthesis protein COQ9, mitochondrial"/>
    <property type="match status" value="1"/>
</dbReference>
<gene>
    <name evidence="10" type="ORF">E3N88_06676</name>
</gene>
<name>A0A5N6PRU3_9ASTR</name>
<feature type="domain" description="COQ9 C-terminal" evidence="9">
    <location>
        <begin position="122"/>
        <end position="187"/>
    </location>
</feature>
<evidence type="ECO:0000256" key="5">
    <source>
        <dbReference type="ARBA" id="ARBA00022946"/>
    </source>
</evidence>
<evidence type="ECO:0000256" key="7">
    <source>
        <dbReference type="ARBA" id="ARBA00023128"/>
    </source>
</evidence>
<dbReference type="GO" id="GO:0008289">
    <property type="term" value="F:lipid binding"/>
    <property type="evidence" value="ECO:0007669"/>
    <property type="project" value="UniProtKB-UniRule"/>
</dbReference>
<dbReference type="Gene3D" id="1.10.357.10">
    <property type="entry name" value="Tetracycline Repressor, domain 2"/>
    <property type="match status" value="1"/>
</dbReference>
<dbReference type="InterPro" id="IPR012762">
    <property type="entry name" value="Ubiq_biosynth_COQ9"/>
</dbReference>
<evidence type="ECO:0000256" key="6">
    <source>
        <dbReference type="ARBA" id="ARBA00023121"/>
    </source>
</evidence>
<dbReference type="GO" id="GO:0006744">
    <property type="term" value="P:ubiquinone biosynthetic process"/>
    <property type="evidence" value="ECO:0007669"/>
    <property type="project" value="UniProtKB-UniRule"/>
</dbReference>
<comment type="similarity">
    <text evidence="3 8">Belongs to the COQ9 family.</text>
</comment>
<dbReference type="NCBIfam" id="TIGR02396">
    <property type="entry name" value="diverge_rpsU"/>
    <property type="match status" value="1"/>
</dbReference>
<dbReference type="UniPathway" id="UPA00232"/>
<evidence type="ECO:0000256" key="4">
    <source>
        <dbReference type="ARBA" id="ARBA00022688"/>
    </source>
</evidence>
<reference evidence="10 11" key="1">
    <citation type="submission" date="2019-05" db="EMBL/GenBank/DDBJ databases">
        <title>Mikania micrantha, genome provides insights into the molecular mechanism of rapid growth.</title>
        <authorList>
            <person name="Liu B."/>
        </authorList>
    </citation>
    <scope>NUCLEOTIDE SEQUENCE [LARGE SCALE GENOMIC DNA]</scope>
    <source>
        <strain evidence="10">NLD-2019</strain>
        <tissue evidence="10">Leaf</tissue>
    </source>
</reference>
<comment type="caution">
    <text evidence="10">The sequence shown here is derived from an EMBL/GenBank/DDBJ whole genome shotgun (WGS) entry which is preliminary data.</text>
</comment>
<dbReference type="Proteomes" id="UP000326396">
    <property type="component" value="Linkage Group LG11"/>
</dbReference>
<evidence type="ECO:0000313" key="11">
    <source>
        <dbReference type="Proteomes" id="UP000326396"/>
    </source>
</evidence>
<keyword evidence="6 8" id="KW-0446">Lipid-binding</keyword>
<dbReference type="OrthoDB" id="619536at2759"/>
<dbReference type="GO" id="GO:0005743">
    <property type="term" value="C:mitochondrial inner membrane"/>
    <property type="evidence" value="ECO:0007669"/>
    <property type="project" value="TreeGrafter"/>
</dbReference>
<proteinExistence type="inferred from homology"/>
<evidence type="ECO:0000256" key="3">
    <source>
        <dbReference type="ARBA" id="ARBA00010766"/>
    </source>
</evidence>
<evidence type="ECO:0000256" key="2">
    <source>
        <dbReference type="ARBA" id="ARBA00004749"/>
    </source>
</evidence>
<keyword evidence="5" id="KW-0809">Transit peptide</keyword>
<protein>
    <recommendedName>
        <fullName evidence="8">Ubiquinone biosynthesis protein</fullName>
    </recommendedName>
</protein>
<keyword evidence="7 8" id="KW-0496">Mitochondrion</keyword>
<comment type="function">
    <text evidence="8">Membrane-associated protein that warps the membrane surface to access and bind aromatic isoprenes with high specificity, including ubiquinone (CoQ) isoprene intermediates and presents them directly to Coq7, therefore facilitating the Coq7-mediated hydroxylase step. Participates in the biosynthesis of coenzyme Q, also named ubiquinone, an essential lipid-soluble electron transporter for aerobic cellular respiration.</text>
</comment>
<accession>A0A5N6PRU3</accession>
<dbReference type="AlphaFoldDB" id="A0A5N6PRU3"/>
<keyword evidence="11" id="KW-1185">Reference proteome</keyword>
<comment type="subcellular location">
    <subcellularLocation>
        <location evidence="1 8">Mitochondrion</location>
    </subcellularLocation>
</comment>
<sequence>MTPIRSRAGANYEEEQARVLAASLHHVIRFGWTEAAMIAGARDVAVSPSIVGAIPRKDAALVEYFMDDCLQKLIHIIDSVDSDLVPSERIAKLVKLRLQMQAPYISKWPQALSIQAQPSNISTSFKQRAMLVDEFCNDEDTGVDWYLKRTAVGGIYSATEIYMLTDNSTDFDDTWIFLNERVRDAFDLSKTYQEVKYFAEAVGAGFTKKGF</sequence>
<evidence type="ECO:0000256" key="1">
    <source>
        <dbReference type="ARBA" id="ARBA00004173"/>
    </source>
</evidence>
<dbReference type="PANTHER" id="PTHR21427">
    <property type="entry name" value="UBIQUINONE BIOSYNTHESIS PROTEIN COQ9, MITOCHONDRIAL"/>
    <property type="match status" value="1"/>
</dbReference>
<organism evidence="10 11">
    <name type="scientific">Mikania micrantha</name>
    <name type="common">bitter vine</name>
    <dbReference type="NCBI Taxonomy" id="192012"/>
    <lineage>
        <taxon>Eukaryota</taxon>
        <taxon>Viridiplantae</taxon>
        <taxon>Streptophyta</taxon>
        <taxon>Embryophyta</taxon>
        <taxon>Tracheophyta</taxon>
        <taxon>Spermatophyta</taxon>
        <taxon>Magnoliopsida</taxon>
        <taxon>eudicotyledons</taxon>
        <taxon>Gunneridae</taxon>
        <taxon>Pentapetalae</taxon>
        <taxon>asterids</taxon>
        <taxon>campanulids</taxon>
        <taxon>Asterales</taxon>
        <taxon>Asteraceae</taxon>
        <taxon>Asteroideae</taxon>
        <taxon>Heliantheae alliance</taxon>
        <taxon>Eupatorieae</taxon>
        <taxon>Mikania</taxon>
    </lineage>
</organism>
<keyword evidence="4 8" id="KW-0831">Ubiquinone biosynthesis</keyword>
<dbReference type="EMBL" id="SZYD01000003">
    <property type="protein sequence ID" value="KAD6795780.1"/>
    <property type="molecule type" value="Genomic_DNA"/>
</dbReference>
<dbReference type="PANTHER" id="PTHR21427:SF19">
    <property type="entry name" value="UBIQUINONE BIOSYNTHESIS PROTEIN COQ9, MITOCHONDRIAL"/>
    <property type="match status" value="1"/>
</dbReference>
<dbReference type="InterPro" id="IPR013718">
    <property type="entry name" value="COQ9_C"/>
</dbReference>
<evidence type="ECO:0000259" key="9">
    <source>
        <dbReference type="Pfam" id="PF08511"/>
    </source>
</evidence>